<gene>
    <name evidence="2" type="ORF">LAC1533_1654</name>
</gene>
<dbReference type="Gene3D" id="1.10.30.50">
    <property type="match status" value="1"/>
</dbReference>
<dbReference type="GO" id="GO:0008270">
    <property type="term" value="F:zinc ion binding"/>
    <property type="evidence" value="ECO:0007669"/>
    <property type="project" value="InterPro"/>
</dbReference>
<protein>
    <submittedName>
        <fullName evidence="2">HNH endonuclease domain protein</fullName>
    </submittedName>
</protein>
<keyword evidence="2" id="KW-0255">Endonuclease</keyword>
<dbReference type="EMBL" id="LT630287">
    <property type="protein sequence ID" value="SFV41075.1"/>
    <property type="molecule type" value="Genomic_DNA"/>
</dbReference>
<dbReference type="AlphaFoldDB" id="A0A1K1KUB6"/>
<dbReference type="SMART" id="SM00507">
    <property type="entry name" value="HNHc"/>
    <property type="match status" value="1"/>
</dbReference>
<dbReference type="GO" id="GO:0003676">
    <property type="term" value="F:nucleic acid binding"/>
    <property type="evidence" value="ECO:0007669"/>
    <property type="project" value="InterPro"/>
</dbReference>
<dbReference type="GeneID" id="95350553"/>
<organism evidence="2 3">
    <name type="scientific">Ligilactobacillus acidipiscis</name>
    <dbReference type="NCBI Taxonomy" id="89059"/>
    <lineage>
        <taxon>Bacteria</taxon>
        <taxon>Bacillati</taxon>
        <taxon>Bacillota</taxon>
        <taxon>Bacilli</taxon>
        <taxon>Lactobacillales</taxon>
        <taxon>Lactobacillaceae</taxon>
        <taxon>Ligilactobacillus</taxon>
    </lineage>
</organism>
<dbReference type="CDD" id="cd00085">
    <property type="entry name" value="HNHc"/>
    <property type="match status" value="1"/>
</dbReference>
<dbReference type="SUPFAM" id="SSF54060">
    <property type="entry name" value="His-Me finger endonucleases"/>
    <property type="match status" value="1"/>
</dbReference>
<evidence type="ECO:0000313" key="3">
    <source>
        <dbReference type="Proteomes" id="UP000190935"/>
    </source>
</evidence>
<dbReference type="GO" id="GO:0004519">
    <property type="term" value="F:endonuclease activity"/>
    <property type="evidence" value="ECO:0007669"/>
    <property type="project" value="UniProtKB-KW"/>
</dbReference>
<reference evidence="3" key="1">
    <citation type="submission" date="2016-11" db="EMBL/GenBank/DDBJ databases">
        <authorList>
            <person name="Papadimitriou K."/>
        </authorList>
    </citation>
    <scope>NUCLEOTIDE SEQUENCE [LARGE SCALE GENOMIC DNA]</scope>
    <source>
        <strain evidence="3">ACA-DC 1533</strain>
    </source>
</reference>
<evidence type="ECO:0000259" key="1">
    <source>
        <dbReference type="SMART" id="SM00507"/>
    </source>
</evidence>
<dbReference type="KEGG" id="laca:LAC1533_1654"/>
<feature type="domain" description="HNH nuclease" evidence="1">
    <location>
        <begin position="53"/>
        <end position="106"/>
    </location>
</feature>
<keyword evidence="2" id="KW-0378">Hydrolase</keyword>
<accession>A0A1K1KUB6</accession>
<dbReference type="Pfam" id="PF01844">
    <property type="entry name" value="HNH"/>
    <property type="match status" value="1"/>
</dbReference>
<dbReference type="InterPro" id="IPR044925">
    <property type="entry name" value="His-Me_finger_sf"/>
</dbReference>
<proteinExistence type="predicted"/>
<dbReference type="InterPro" id="IPR002711">
    <property type="entry name" value="HNH"/>
</dbReference>
<name>A0A1K1KUB6_9LACO</name>
<keyword evidence="2" id="KW-0540">Nuclease</keyword>
<dbReference type="RefSeq" id="WP_079579336.1">
    <property type="nucleotide sequence ID" value="NZ_LT630287.1"/>
</dbReference>
<evidence type="ECO:0000313" key="2">
    <source>
        <dbReference type="EMBL" id="SFV41075.1"/>
    </source>
</evidence>
<dbReference type="Proteomes" id="UP000190935">
    <property type="component" value="Chromosome I"/>
</dbReference>
<sequence>MPYSPKKPCRYPGCPRLTHNTYCDIHARQVSSHYNRYQRPKRSRPRYHRGWPKIRQQYLLHHPFCEMCLSQGRYTRATEVHHVLPLEHGGTNDFKNLMALCKPCHSRITAQMDDRWHQKPRQYHY</sequence>
<dbReference type="InterPro" id="IPR003615">
    <property type="entry name" value="HNH_nuc"/>
</dbReference>